<dbReference type="AlphaFoldDB" id="A0A9N9CCG8"/>
<evidence type="ECO:0000313" key="3">
    <source>
        <dbReference type="Proteomes" id="UP000789739"/>
    </source>
</evidence>
<gene>
    <name evidence="2" type="ORF">PBRASI_LOCUS7280</name>
</gene>
<feature type="non-terminal residue" evidence="2">
    <location>
        <position position="48"/>
    </location>
</feature>
<evidence type="ECO:0000256" key="1">
    <source>
        <dbReference type="SAM" id="MobiDB-lite"/>
    </source>
</evidence>
<evidence type="ECO:0000313" key="2">
    <source>
        <dbReference type="EMBL" id="CAG8594052.1"/>
    </source>
</evidence>
<comment type="caution">
    <text evidence="2">The sequence shown here is derived from an EMBL/GenBank/DDBJ whole genome shotgun (WGS) entry which is preliminary data.</text>
</comment>
<organism evidence="2 3">
    <name type="scientific">Paraglomus brasilianum</name>
    <dbReference type="NCBI Taxonomy" id="144538"/>
    <lineage>
        <taxon>Eukaryota</taxon>
        <taxon>Fungi</taxon>
        <taxon>Fungi incertae sedis</taxon>
        <taxon>Mucoromycota</taxon>
        <taxon>Glomeromycotina</taxon>
        <taxon>Glomeromycetes</taxon>
        <taxon>Paraglomerales</taxon>
        <taxon>Paraglomeraceae</taxon>
        <taxon>Paraglomus</taxon>
    </lineage>
</organism>
<accession>A0A9N9CCG8</accession>
<keyword evidence="3" id="KW-1185">Reference proteome</keyword>
<sequence length="48" mass="5529">MEGYSIFESNVFEIRIPEQCDEDNDNYEDGAVGNMRCDEDNDNYEDGA</sequence>
<feature type="region of interest" description="Disordered" evidence="1">
    <location>
        <begin position="21"/>
        <end position="48"/>
    </location>
</feature>
<protein>
    <submittedName>
        <fullName evidence="2">3050_t:CDS:1</fullName>
    </submittedName>
</protein>
<dbReference type="Proteomes" id="UP000789739">
    <property type="component" value="Unassembled WGS sequence"/>
</dbReference>
<feature type="compositionally biased region" description="Acidic residues" evidence="1">
    <location>
        <begin position="39"/>
        <end position="48"/>
    </location>
</feature>
<proteinExistence type="predicted"/>
<name>A0A9N9CCG8_9GLOM</name>
<dbReference type="EMBL" id="CAJVPI010001092">
    <property type="protein sequence ID" value="CAG8594052.1"/>
    <property type="molecule type" value="Genomic_DNA"/>
</dbReference>
<reference evidence="2" key="1">
    <citation type="submission" date="2021-06" db="EMBL/GenBank/DDBJ databases">
        <authorList>
            <person name="Kallberg Y."/>
            <person name="Tangrot J."/>
            <person name="Rosling A."/>
        </authorList>
    </citation>
    <scope>NUCLEOTIDE SEQUENCE</scope>
    <source>
        <strain evidence="2">BR232B</strain>
    </source>
</reference>